<dbReference type="Ensembl" id="ENSCAFT00000110166.1">
    <property type="protein sequence ID" value="ENSCAFP00000069392.1"/>
    <property type="gene ID" value="ENSCAFG00000008513.7"/>
</dbReference>
<feature type="compositionally biased region" description="Low complexity" evidence="17">
    <location>
        <begin position="723"/>
        <end position="740"/>
    </location>
</feature>
<keyword evidence="7" id="KW-0007">Acetylation</keyword>
<dbReference type="CDD" id="cd00201">
    <property type="entry name" value="WW"/>
    <property type="match status" value="2"/>
</dbReference>
<feature type="compositionally biased region" description="Basic and acidic residues" evidence="17">
    <location>
        <begin position="825"/>
        <end position="850"/>
    </location>
</feature>
<dbReference type="InterPro" id="IPR039726">
    <property type="entry name" value="Prp40-like"/>
</dbReference>
<dbReference type="PANTHER" id="PTHR11864">
    <property type="entry name" value="PRE-MRNA-PROCESSING PROTEIN PRP40"/>
    <property type="match status" value="1"/>
</dbReference>
<feature type="region of interest" description="Disordered" evidence="17">
    <location>
        <begin position="675"/>
        <end position="889"/>
    </location>
</feature>
<evidence type="ECO:0000256" key="5">
    <source>
        <dbReference type="ARBA" id="ARBA00022737"/>
    </source>
</evidence>
<keyword evidence="5" id="KW-0677">Repeat</keyword>
<evidence type="ECO:0000256" key="1">
    <source>
        <dbReference type="ARBA" id="ARBA00004324"/>
    </source>
</evidence>
<feature type="compositionally biased region" description="Basic residues" evidence="17">
    <location>
        <begin position="762"/>
        <end position="779"/>
    </location>
</feature>
<dbReference type="PROSITE" id="PS01159">
    <property type="entry name" value="WW_DOMAIN_1"/>
    <property type="match status" value="1"/>
</dbReference>
<feature type="coiled-coil region" evidence="16">
    <location>
        <begin position="586"/>
        <end position="614"/>
    </location>
</feature>
<proteinExistence type="inferred from homology"/>
<evidence type="ECO:0000256" key="12">
    <source>
        <dbReference type="ARBA" id="ARBA00063790"/>
    </source>
</evidence>
<keyword evidence="2" id="KW-1017">Isopeptide bond</keyword>
<dbReference type="FunFam" id="1.10.10.440:FF:000002">
    <property type="entry name" value="pre-mRNA-processing factor 40 homolog A isoform X1"/>
    <property type="match status" value="1"/>
</dbReference>
<keyword evidence="16" id="KW-0175">Coiled coil</keyword>
<dbReference type="PRINTS" id="PR01217">
    <property type="entry name" value="PRICHEXTENSN"/>
</dbReference>
<feature type="coiled-coil region" evidence="16">
    <location>
        <begin position="478"/>
        <end position="518"/>
    </location>
</feature>
<feature type="compositionally biased region" description="Pro residues" evidence="17">
    <location>
        <begin position="7"/>
        <end position="30"/>
    </location>
</feature>
<keyword evidence="6" id="KW-0832">Ubl conjugation</keyword>
<evidence type="ECO:0000256" key="2">
    <source>
        <dbReference type="ARBA" id="ARBA00022499"/>
    </source>
</evidence>
<feature type="coiled-coil region" evidence="16">
    <location>
        <begin position="341"/>
        <end position="380"/>
    </location>
</feature>
<evidence type="ECO:0000259" key="18">
    <source>
        <dbReference type="PROSITE" id="PS01159"/>
    </source>
</evidence>
<dbReference type="GO" id="GO:0045292">
    <property type="term" value="P:mRNA cis splicing, via spliceosome"/>
    <property type="evidence" value="ECO:0007669"/>
    <property type="project" value="InterPro"/>
</dbReference>
<feature type="compositionally biased region" description="Basic residues" evidence="17">
    <location>
        <begin position="675"/>
        <end position="695"/>
    </location>
</feature>
<dbReference type="FunFam" id="2.20.70.10:FF:000052">
    <property type="entry name" value="pre-mRNA-processing factor 40 homolog B isoform X1"/>
    <property type="match status" value="1"/>
</dbReference>
<dbReference type="FunFam" id="1.10.10.440:FF:000003">
    <property type="entry name" value="Pre-mRNA processing factor 40 homolog A"/>
    <property type="match status" value="1"/>
</dbReference>
<feature type="compositionally biased region" description="Low complexity" evidence="17">
    <location>
        <begin position="204"/>
        <end position="213"/>
    </location>
</feature>
<dbReference type="GO" id="GO:0016607">
    <property type="term" value="C:nuclear speck"/>
    <property type="evidence" value="ECO:0007669"/>
    <property type="project" value="UniProtKB-SubCell"/>
</dbReference>
<sequence length="907" mass="102108">MSVPDSGPRPPAAPAPFPPGPPMMPPPFMPPPGIPPPFPPMGLPPMSQRPPAIPPMPPGIMPPMLPPMGAPPPLTQIPGMVPPMMPGMLMPAVPVTAATAPGADTASSAVAGTGPPRALWSEHVAPDGRIYYYNADDKQSVWEKPSVLKSKAELLLSQCPWKEYKSDTGKPYYYNNQSKESRWTRPKDLDDLEALVKQEAAGKQQQQQPQILQPQPPQPQPEPPPGPPGPTPLPLGLLEPEPGGSEDCDMSEAAQPVEQGFLQQPEEGPSSAAGQHQPPQQEEEESKPEPERSGLSWSNREKAKQAFKELLRDKAVPSNASWEQAMKMVVTDPRYSALPKLSEKKQAFNAYKAQREKEEKEEARLRAKEAKQTLQHFLEQHERMTSTTRYRRAEQTFGELEVWAVVPERDRKEVYDDVLFFLAKKEKEQAKQLRRRNIQALKSILDGMSSVNFQTTWSQAQQYLMDNPSFAQDHQLQNMDKEDALICFEEHIRALEREEEEERERARLRERRQQRKNREAFQTFLDELHETGQLHSMSTWMELYPAVSTDVRFANMLGQPGSTPLDLFKFYVEELKARFHDEKKIIKDILKLLEKAEAREREREKEEARRMRRREAAFRSMLRQAVPALELGTAWEEVRERFVCDSAFEQITLESERIRLFREFLQVLETECQHLHTKGRKHGRKGKKHHRKRSRSPSGSESEEEELPPPSLRPPKRRRRNPSESGSEPSSSLDSVESGGAALGGRGSPSSRLLLGSDHGLRKAKKPKKKTKKRRHKSVRREGPSAQGPAVLRALQPPPGLSFTGTEQAGSGLLQNSPESETDPEEKAGKESDEKEPEQDKDRELRRAEVPNRSPGFGIKKEKVRSGRPTPAQSAPPPGRPPWPPGQAVGELCLCSARRAGTRQRAS</sequence>
<dbReference type="FunFam" id="1.10.10.440:FF:000009">
    <property type="entry name" value="pre-mRNA-processing factor 40 homolog A isoform X1"/>
    <property type="match status" value="1"/>
</dbReference>
<dbReference type="SUPFAM" id="SSF51045">
    <property type="entry name" value="WW domain"/>
    <property type="match status" value="2"/>
</dbReference>
<feature type="domain" description="WW" evidence="18">
    <location>
        <begin position="161"/>
        <end position="186"/>
    </location>
</feature>
<feature type="compositionally biased region" description="Pro residues" evidence="17">
    <location>
        <begin position="874"/>
        <end position="885"/>
    </location>
</feature>
<evidence type="ECO:0000256" key="14">
    <source>
        <dbReference type="ARBA" id="ARBA00075613"/>
    </source>
</evidence>
<evidence type="ECO:0000256" key="10">
    <source>
        <dbReference type="ARBA" id="ARBA00058987"/>
    </source>
</evidence>
<keyword evidence="8" id="KW-0508">mRNA splicing</keyword>
<dbReference type="Gene3D" id="2.20.70.10">
    <property type="match status" value="2"/>
</dbReference>
<reference evidence="19" key="2">
    <citation type="submission" date="2025-08" db="UniProtKB">
        <authorList>
            <consortium name="Ensembl"/>
        </authorList>
    </citation>
    <scope>IDENTIFICATION</scope>
</reference>
<feature type="compositionally biased region" description="Low complexity" evidence="17">
    <location>
        <begin position="234"/>
        <end position="243"/>
    </location>
</feature>
<dbReference type="InterPro" id="IPR001202">
    <property type="entry name" value="WW_dom"/>
</dbReference>
<name>A0A8P0PIS1_CANLF</name>
<dbReference type="FunCoup" id="A0A8P0PIS1">
    <property type="interactions" value="1804"/>
</dbReference>
<feature type="compositionally biased region" description="Low complexity" evidence="17">
    <location>
        <begin position="748"/>
        <end position="757"/>
    </location>
</feature>
<dbReference type="OrthoDB" id="187617at2759"/>
<comment type="subunit">
    <text evidence="12">Interacts with the N-terminus of HD.</text>
</comment>
<evidence type="ECO:0000256" key="13">
    <source>
        <dbReference type="ARBA" id="ARBA00072039"/>
    </source>
</evidence>
<dbReference type="InterPro" id="IPR036020">
    <property type="entry name" value="WW_dom_sf"/>
</dbReference>
<accession>A0A8P0PIS1</accession>
<evidence type="ECO:0000313" key="19">
    <source>
        <dbReference type="Ensembl" id="ENSCAFP00000069392.1"/>
    </source>
</evidence>
<dbReference type="SUPFAM" id="SSF81698">
    <property type="entry name" value="FF domain"/>
    <property type="match status" value="5"/>
</dbReference>
<dbReference type="InterPro" id="IPR036517">
    <property type="entry name" value="FF_domain_sf"/>
</dbReference>
<feature type="compositionally biased region" description="Polar residues" evidence="17">
    <location>
        <begin position="803"/>
        <end position="819"/>
    </location>
</feature>
<protein>
    <recommendedName>
        <fullName evidence="13">Pre-mRNA-processing factor 40 homolog B</fullName>
    </recommendedName>
    <alternativeName>
        <fullName evidence="14">Huntingtin yeast partner C</fullName>
    </alternativeName>
    <alternativeName>
        <fullName evidence="15">Huntingtin-interacting protein C</fullName>
    </alternativeName>
</protein>
<dbReference type="FunFam" id="1.10.10.440:FF:000016">
    <property type="entry name" value="pre-mRNA-processing factor 40 homolog B isoform X1"/>
    <property type="match status" value="1"/>
</dbReference>
<evidence type="ECO:0000256" key="17">
    <source>
        <dbReference type="SAM" id="MobiDB-lite"/>
    </source>
</evidence>
<evidence type="ECO:0000256" key="8">
    <source>
        <dbReference type="ARBA" id="ARBA00023187"/>
    </source>
</evidence>
<evidence type="ECO:0000256" key="4">
    <source>
        <dbReference type="ARBA" id="ARBA00022664"/>
    </source>
</evidence>
<evidence type="ECO:0000256" key="7">
    <source>
        <dbReference type="ARBA" id="ARBA00022990"/>
    </source>
</evidence>
<comment type="subcellular location">
    <subcellularLocation>
        <location evidence="1">Nucleus speckle</location>
    </subcellularLocation>
</comment>
<dbReference type="SMART" id="SM00441">
    <property type="entry name" value="FF"/>
    <property type="match status" value="4"/>
</dbReference>
<comment type="function">
    <text evidence="10">May be involved in pre-mRNA splicing.</text>
</comment>
<reference evidence="19 20" key="1">
    <citation type="journal article" date="2005" name="Nature">
        <title>Genome sequence, comparative analysis and haplotype structure of the domestic dog.</title>
        <authorList>
            <consortium name="Broad Sequencing Platform"/>
            <person name="Lindblad-Toh K."/>
            <person name="Wade C.M."/>
            <person name="Mikkelsen T.S."/>
            <person name="Karlsson E.K."/>
            <person name="Jaffe D.B."/>
            <person name="Kamal M."/>
            <person name="Clamp M."/>
            <person name="Chang J.L."/>
            <person name="Kulbokas E.J. III"/>
            <person name="Zody M.C."/>
            <person name="Mauceli E."/>
            <person name="Xie X."/>
            <person name="Breen M."/>
            <person name="Wayne R.K."/>
            <person name="Ostrander E.A."/>
            <person name="Ponting C.P."/>
            <person name="Galibert F."/>
            <person name="Smith D.R."/>
            <person name="DeJong P.J."/>
            <person name="Kirkness E."/>
            <person name="Alvarez P."/>
            <person name="Biagi T."/>
            <person name="Brockman W."/>
            <person name="Butler J."/>
            <person name="Chin C.W."/>
            <person name="Cook A."/>
            <person name="Cuff J."/>
            <person name="Daly M.J."/>
            <person name="DeCaprio D."/>
            <person name="Gnerre S."/>
            <person name="Grabherr M."/>
            <person name="Kellis M."/>
            <person name="Kleber M."/>
            <person name="Bardeleben C."/>
            <person name="Goodstadt L."/>
            <person name="Heger A."/>
            <person name="Hitte C."/>
            <person name="Kim L."/>
            <person name="Koepfli K.P."/>
            <person name="Parker H.G."/>
            <person name="Pollinger J.P."/>
            <person name="Searle S.M."/>
            <person name="Sutter N.B."/>
            <person name="Thomas R."/>
            <person name="Webber C."/>
            <person name="Baldwin J."/>
            <person name="Abebe A."/>
            <person name="Abouelleil A."/>
            <person name="Aftuck L."/>
            <person name="Ait-Zahra M."/>
            <person name="Aldredge T."/>
            <person name="Allen N."/>
            <person name="An P."/>
            <person name="Anderson S."/>
            <person name="Antoine C."/>
            <person name="Arachchi H."/>
            <person name="Aslam A."/>
            <person name="Ayotte L."/>
            <person name="Bachantsang P."/>
            <person name="Barry A."/>
            <person name="Bayul T."/>
            <person name="Benamara M."/>
            <person name="Berlin A."/>
            <person name="Bessette D."/>
            <person name="Blitshteyn B."/>
            <person name="Bloom T."/>
            <person name="Blye J."/>
            <person name="Boguslavskiy L."/>
            <person name="Bonnet C."/>
            <person name="Boukhgalter B."/>
            <person name="Brown A."/>
            <person name="Cahill P."/>
            <person name="Calixte N."/>
            <person name="Camarata J."/>
            <person name="Cheshatsang Y."/>
            <person name="Chu J."/>
            <person name="Citroen M."/>
            <person name="Collymore A."/>
            <person name="Cooke P."/>
            <person name="Dawoe T."/>
            <person name="Daza R."/>
            <person name="Decktor K."/>
            <person name="DeGray S."/>
            <person name="Dhargay N."/>
            <person name="Dooley K."/>
            <person name="Dooley K."/>
            <person name="Dorje P."/>
            <person name="Dorjee K."/>
            <person name="Dorris L."/>
            <person name="Duffey N."/>
            <person name="Dupes A."/>
            <person name="Egbiremolen O."/>
            <person name="Elong R."/>
            <person name="Falk J."/>
            <person name="Farina A."/>
            <person name="Faro S."/>
            <person name="Ferguson D."/>
            <person name="Ferreira P."/>
            <person name="Fisher S."/>
            <person name="FitzGerald M."/>
            <person name="Foley K."/>
            <person name="Foley C."/>
            <person name="Franke A."/>
            <person name="Friedrich D."/>
            <person name="Gage D."/>
            <person name="Garber M."/>
            <person name="Gearin G."/>
            <person name="Giannoukos G."/>
            <person name="Goode T."/>
            <person name="Goyette A."/>
            <person name="Graham J."/>
            <person name="Grandbois E."/>
            <person name="Gyaltsen K."/>
            <person name="Hafez N."/>
            <person name="Hagopian D."/>
            <person name="Hagos B."/>
            <person name="Hall J."/>
            <person name="Healy C."/>
            <person name="Hegarty R."/>
            <person name="Honan T."/>
            <person name="Horn A."/>
            <person name="Houde N."/>
            <person name="Hughes L."/>
            <person name="Hunnicutt L."/>
            <person name="Husby M."/>
            <person name="Jester B."/>
            <person name="Jones C."/>
            <person name="Kamat A."/>
            <person name="Kanga B."/>
            <person name="Kells C."/>
            <person name="Khazanovich D."/>
            <person name="Kieu A.C."/>
            <person name="Kisner P."/>
            <person name="Kumar M."/>
            <person name="Lance K."/>
            <person name="Landers T."/>
            <person name="Lara M."/>
            <person name="Lee W."/>
            <person name="Leger J.P."/>
            <person name="Lennon N."/>
            <person name="Leuper L."/>
            <person name="LeVine S."/>
            <person name="Liu J."/>
            <person name="Liu X."/>
            <person name="Lokyitsang Y."/>
            <person name="Lokyitsang T."/>
            <person name="Lui A."/>
            <person name="Macdonald J."/>
            <person name="Major J."/>
            <person name="Marabella R."/>
            <person name="Maru K."/>
            <person name="Matthews C."/>
            <person name="McDonough S."/>
            <person name="Mehta T."/>
            <person name="Meldrim J."/>
            <person name="Melnikov A."/>
            <person name="Meneus L."/>
            <person name="Mihalev A."/>
            <person name="Mihova T."/>
            <person name="Miller K."/>
            <person name="Mittelman R."/>
            <person name="Mlenga V."/>
            <person name="Mulrain L."/>
            <person name="Munson G."/>
            <person name="Navidi A."/>
            <person name="Naylor J."/>
            <person name="Nguyen T."/>
            <person name="Nguyen N."/>
            <person name="Nguyen C."/>
            <person name="Nguyen T."/>
            <person name="Nicol R."/>
            <person name="Norbu N."/>
            <person name="Norbu C."/>
            <person name="Novod N."/>
            <person name="Nyima T."/>
            <person name="Olandt P."/>
            <person name="O'Neill B."/>
            <person name="O'Neill K."/>
            <person name="Osman S."/>
            <person name="Oyono L."/>
            <person name="Patti C."/>
            <person name="Perrin D."/>
            <person name="Phunkhang P."/>
            <person name="Pierre F."/>
            <person name="Priest M."/>
            <person name="Rachupka A."/>
            <person name="Raghuraman S."/>
            <person name="Rameau R."/>
            <person name="Ray V."/>
            <person name="Raymond C."/>
            <person name="Rege F."/>
            <person name="Rise C."/>
            <person name="Rogers J."/>
            <person name="Rogov P."/>
            <person name="Sahalie J."/>
            <person name="Settipalli S."/>
            <person name="Sharpe T."/>
            <person name="Shea T."/>
            <person name="Sheehan M."/>
            <person name="Sherpa N."/>
            <person name="Shi J."/>
            <person name="Shih D."/>
            <person name="Sloan J."/>
            <person name="Smith C."/>
            <person name="Sparrow T."/>
            <person name="Stalker J."/>
            <person name="Stange-Thomann N."/>
            <person name="Stavropoulos S."/>
            <person name="Stone C."/>
            <person name="Stone S."/>
            <person name="Sykes S."/>
            <person name="Tchuinga P."/>
            <person name="Tenzing P."/>
            <person name="Tesfaye S."/>
            <person name="Thoulutsang D."/>
            <person name="Thoulutsang Y."/>
            <person name="Topham K."/>
            <person name="Topping I."/>
            <person name="Tsamla T."/>
            <person name="Vassiliev H."/>
            <person name="Venkataraman V."/>
            <person name="Vo A."/>
            <person name="Wangchuk T."/>
            <person name="Wangdi T."/>
            <person name="Weiand M."/>
            <person name="Wilkinson J."/>
            <person name="Wilson A."/>
            <person name="Yadav S."/>
            <person name="Yang S."/>
            <person name="Yang X."/>
            <person name="Young G."/>
            <person name="Yu Q."/>
            <person name="Zainoun J."/>
            <person name="Zembek L."/>
            <person name="Zimmer A."/>
            <person name="Lander E.S."/>
        </authorList>
    </citation>
    <scope>NUCLEOTIDE SEQUENCE [LARGE SCALE GENOMIC DNA]</scope>
    <source>
        <strain evidence="19">Boxer</strain>
    </source>
</reference>
<evidence type="ECO:0000256" key="15">
    <source>
        <dbReference type="ARBA" id="ARBA00080326"/>
    </source>
</evidence>
<dbReference type="Gene3D" id="1.10.10.440">
    <property type="entry name" value="FF domain"/>
    <property type="match status" value="5"/>
</dbReference>
<dbReference type="GO" id="GO:0016363">
    <property type="term" value="C:nuclear matrix"/>
    <property type="evidence" value="ECO:0007669"/>
    <property type="project" value="UniProtKB-ARBA"/>
</dbReference>
<evidence type="ECO:0000313" key="20">
    <source>
        <dbReference type="Proteomes" id="UP000002254"/>
    </source>
</evidence>
<comment type="similarity">
    <text evidence="11">Belongs to the PRPF40 family.</text>
</comment>
<keyword evidence="3" id="KW-0597">Phosphoprotein</keyword>
<keyword evidence="9" id="KW-0539">Nucleus</keyword>
<evidence type="ECO:0000256" key="11">
    <source>
        <dbReference type="ARBA" id="ARBA00061317"/>
    </source>
</evidence>
<evidence type="ECO:0000256" key="6">
    <source>
        <dbReference type="ARBA" id="ARBA00022843"/>
    </source>
</evidence>
<keyword evidence="4" id="KW-0507">mRNA processing</keyword>
<dbReference type="SMART" id="SM00456">
    <property type="entry name" value="WW"/>
    <property type="match status" value="2"/>
</dbReference>
<dbReference type="FunFam" id="2.20.70.10:FF:000050">
    <property type="entry name" value="pre-mRNA-processing factor 40 homolog B isoform X1"/>
    <property type="match status" value="1"/>
</dbReference>
<feature type="region of interest" description="Disordered" evidence="17">
    <location>
        <begin position="1"/>
        <end position="30"/>
    </location>
</feature>
<feature type="compositionally biased region" description="Pro residues" evidence="17">
    <location>
        <begin position="214"/>
        <end position="233"/>
    </location>
</feature>
<evidence type="ECO:0000256" key="9">
    <source>
        <dbReference type="ARBA" id="ARBA00023242"/>
    </source>
</evidence>
<feature type="compositionally biased region" description="Basic and acidic residues" evidence="17">
    <location>
        <begin position="179"/>
        <end position="189"/>
    </location>
</feature>
<feature type="region of interest" description="Disordered" evidence="17">
    <location>
        <begin position="170"/>
        <end position="301"/>
    </location>
</feature>
<dbReference type="AlphaFoldDB" id="A0A8P0PIS1"/>
<dbReference type="Pfam" id="PF00397">
    <property type="entry name" value="WW"/>
    <property type="match status" value="2"/>
</dbReference>
<dbReference type="InterPro" id="IPR002713">
    <property type="entry name" value="FF_domain"/>
</dbReference>
<organism evidence="19 20">
    <name type="scientific">Canis lupus familiaris</name>
    <name type="common">Dog</name>
    <name type="synonym">Canis familiaris</name>
    <dbReference type="NCBI Taxonomy" id="9615"/>
    <lineage>
        <taxon>Eukaryota</taxon>
        <taxon>Metazoa</taxon>
        <taxon>Chordata</taxon>
        <taxon>Craniata</taxon>
        <taxon>Vertebrata</taxon>
        <taxon>Euteleostomi</taxon>
        <taxon>Mammalia</taxon>
        <taxon>Eutheria</taxon>
        <taxon>Laurasiatheria</taxon>
        <taxon>Carnivora</taxon>
        <taxon>Caniformia</taxon>
        <taxon>Canidae</taxon>
        <taxon>Canis</taxon>
    </lineage>
</organism>
<gene>
    <name evidence="19" type="primary">PRPF40B</name>
</gene>
<dbReference type="Proteomes" id="UP000002254">
    <property type="component" value="Chromosome 27"/>
</dbReference>
<evidence type="ECO:0000256" key="16">
    <source>
        <dbReference type="SAM" id="Coils"/>
    </source>
</evidence>
<dbReference type="PANTHER" id="PTHR11864:SF1">
    <property type="entry name" value="PRE-MRNA-PROCESSING FACTOR 40 HOMOLOG B"/>
    <property type="match status" value="1"/>
</dbReference>
<dbReference type="FunFam" id="1.10.10.440:FF:000015">
    <property type="entry name" value="pre-mRNA-processing factor 40 homolog B isoform X2"/>
    <property type="match status" value="1"/>
</dbReference>
<evidence type="ECO:0000256" key="3">
    <source>
        <dbReference type="ARBA" id="ARBA00022553"/>
    </source>
</evidence>
<dbReference type="Pfam" id="PF01846">
    <property type="entry name" value="FF"/>
    <property type="match status" value="3"/>
</dbReference>